<sequence>MGWKIVVAIIVAGFVCVMIISMMVGAIRSTRGGLDWDHTTDRRFRPWDDEDH</sequence>
<dbReference type="Proteomes" id="UP000256485">
    <property type="component" value="Unassembled WGS sequence"/>
</dbReference>
<gene>
    <name evidence="2" type="ORF">DFJ64_1227</name>
</gene>
<accession>A0A3D9VA10</accession>
<dbReference type="EMBL" id="QTUC01000001">
    <property type="protein sequence ID" value="REF35835.1"/>
    <property type="molecule type" value="Genomic_DNA"/>
</dbReference>
<evidence type="ECO:0000313" key="3">
    <source>
        <dbReference type="Proteomes" id="UP000256485"/>
    </source>
</evidence>
<protein>
    <submittedName>
        <fullName evidence="2">Uncharacterized protein</fullName>
    </submittedName>
</protein>
<evidence type="ECO:0000256" key="1">
    <source>
        <dbReference type="SAM" id="Phobius"/>
    </source>
</evidence>
<organism evidence="2 3">
    <name type="scientific">Thermasporomyces composti</name>
    <dbReference type="NCBI Taxonomy" id="696763"/>
    <lineage>
        <taxon>Bacteria</taxon>
        <taxon>Bacillati</taxon>
        <taxon>Actinomycetota</taxon>
        <taxon>Actinomycetes</taxon>
        <taxon>Propionibacteriales</taxon>
        <taxon>Nocardioidaceae</taxon>
        <taxon>Thermasporomyces</taxon>
    </lineage>
</organism>
<proteinExistence type="predicted"/>
<keyword evidence="1" id="KW-0812">Transmembrane</keyword>
<keyword evidence="3" id="KW-1185">Reference proteome</keyword>
<name>A0A3D9VA10_THECX</name>
<evidence type="ECO:0000313" key="2">
    <source>
        <dbReference type="EMBL" id="REF35835.1"/>
    </source>
</evidence>
<feature type="transmembrane region" description="Helical" evidence="1">
    <location>
        <begin position="6"/>
        <end position="27"/>
    </location>
</feature>
<comment type="caution">
    <text evidence="2">The sequence shown here is derived from an EMBL/GenBank/DDBJ whole genome shotgun (WGS) entry which is preliminary data.</text>
</comment>
<keyword evidence="1" id="KW-0472">Membrane</keyword>
<reference evidence="2 3" key="1">
    <citation type="submission" date="2018-08" db="EMBL/GenBank/DDBJ databases">
        <title>Sequencing the genomes of 1000 actinobacteria strains.</title>
        <authorList>
            <person name="Klenk H.-P."/>
        </authorList>
    </citation>
    <scope>NUCLEOTIDE SEQUENCE [LARGE SCALE GENOMIC DNA]</scope>
    <source>
        <strain evidence="2 3">DSM 22891</strain>
    </source>
</reference>
<dbReference type="AlphaFoldDB" id="A0A3D9VA10"/>
<dbReference type="RefSeq" id="WP_170152513.1">
    <property type="nucleotide sequence ID" value="NZ_QTUC01000001.1"/>
</dbReference>
<keyword evidence="1" id="KW-1133">Transmembrane helix</keyword>